<keyword evidence="4" id="KW-0347">Helicase</keyword>
<dbReference type="Proteomes" id="UP000007800">
    <property type="component" value="Unassembled WGS sequence"/>
</dbReference>
<evidence type="ECO:0000313" key="5">
    <source>
        <dbReference type="Proteomes" id="UP000007800"/>
    </source>
</evidence>
<organism evidence="5">
    <name type="scientific">Perkinsus marinus (strain ATCC 50983 / TXsc)</name>
    <dbReference type="NCBI Taxonomy" id="423536"/>
    <lineage>
        <taxon>Eukaryota</taxon>
        <taxon>Sar</taxon>
        <taxon>Alveolata</taxon>
        <taxon>Perkinsozoa</taxon>
        <taxon>Perkinsea</taxon>
        <taxon>Perkinsida</taxon>
        <taxon>Perkinsidae</taxon>
        <taxon>Perkinsus</taxon>
    </lineage>
</organism>
<dbReference type="SUPFAM" id="SSF52540">
    <property type="entry name" value="P-loop containing nucleoside triphosphate hydrolases"/>
    <property type="match status" value="1"/>
</dbReference>
<evidence type="ECO:0000256" key="2">
    <source>
        <dbReference type="ARBA" id="ARBA00023242"/>
    </source>
</evidence>
<evidence type="ECO:0000256" key="1">
    <source>
        <dbReference type="ARBA" id="ARBA00004123"/>
    </source>
</evidence>
<evidence type="ECO:0000313" key="4">
    <source>
        <dbReference type="EMBL" id="EER09754.1"/>
    </source>
</evidence>
<dbReference type="GO" id="GO:0042393">
    <property type="term" value="F:histone binding"/>
    <property type="evidence" value="ECO:0007669"/>
    <property type="project" value="TreeGrafter"/>
</dbReference>
<dbReference type="InterPro" id="IPR038718">
    <property type="entry name" value="SNF2-like_sf"/>
</dbReference>
<dbReference type="RefSeq" id="XP_002777959.1">
    <property type="nucleotide sequence ID" value="XM_002777913.1"/>
</dbReference>
<comment type="subcellular location">
    <subcellularLocation>
        <location evidence="1">Nucleus</location>
    </subcellularLocation>
</comment>
<dbReference type="GO" id="GO:0003682">
    <property type="term" value="F:chromatin binding"/>
    <property type="evidence" value="ECO:0007669"/>
    <property type="project" value="TreeGrafter"/>
</dbReference>
<dbReference type="GO" id="GO:0000785">
    <property type="term" value="C:chromatin"/>
    <property type="evidence" value="ECO:0007669"/>
    <property type="project" value="TreeGrafter"/>
</dbReference>
<dbReference type="GO" id="GO:0005634">
    <property type="term" value="C:nucleus"/>
    <property type="evidence" value="ECO:0007669"/>
    <property type="project" value="UniProtKB-SubCell"/>
</dbReference>
<feature type="domain" description="Helicase ATP-binding" evidence="3">
    <location>
        <begin position="1"/>
        <end position="81"/>
    </location>
</feature>
<dbReference type="GO" id="GO:0004386">
    <property type="term" value="F:helicase activity"/>
    <property type="evidence" value="ECO:0007669"/>
    <property type="project" value="UniProtKB-KW"/>
</dbReference>
<keyword evidence="4" id="KW-0067">ATP-binding</keyword>
<feature type="non-terminal residue" evidence="4">
    <location>
        <position position="111"/>
    </location>
</feature>
<dbReference type="InterPro" id="IPR014001">
    <property type="entry name" value="Helicase_ATP-bd"/>
</dbReference>
<proteinExistence type="predicted"/>
<dbReference type="GO" id="GO:0016887">
    <property type="term" value="F:ATP hydrolysis activity"/>
    <property type="evidence" value="ECO:0007669"/>
    <property type="project" value="TreeGrafter"/>
</dbReference>
<dbReference type="GeneID" id="9052690"/>
<sequence>FPKFDVLICSYETLSAELDNFTAFQWCAGVFDEAHRLKSVGSRMREACSRVPCLSRFLLTGTPIQNNIGEMWSLLNLANETLWPEDGREAFLETYGDMKDGQTALKLKKEV</sequence>
<keyword evidence="5" id="KW-1185">Reference proteome</keyword>
<dbReference type="OrthoDB" id="5857104at2759"/>
<dbReference type="Gene3D" id="3.40.50.10810">
    <property type="entry name" value="Tandem AAA-ATPase domain"/>
    <property type="match status" value="1"/>
</dbReference>
<dbReference type="InParanoid" id="C5L0I9"/>
<feature type="non-terminal residue" evidence="4">
    <location>
        <position position="1"/>
    </location>
</feature>
<dbReference type="GO" id="GO:0003677">
    <property type="term" value="F:DNA binding"/>
    <property type="evidence" value="ECO:0007669"/>
    <property type="project" value="TreeGrafter"/>
</dbReference>
<dbReference type="InterPro" id="IPR000330">
    <property type="entry name" value="SNF2_N"/>
</dbReference>
<gene>
    <name evidence="4" type="ORF">Pmar_PMAR008334</name>
</gene>
<dbReference type="GO" id="GO:0140658">
    <property type="term" value="F:ATP-dependent chromatin remodeler activity"/>
    <property type="evidence" value="ECO:0007669"/>
    <property type="project" value="TreeGrafter"/>
</dbReference>
<reference evidence="4 5" key="1">
    <citation type="submission" date="2008-07" db="EMBL/GenBank/DDBJ databases">
        <authorList>
            <person name="El-Sayed N."/>
            <person name="Caler E."/>
            <person name="Inman J."/>
            <person name="Amedeo P."/>
            <person name="Hass B."/>
            <person name="Wortman J."/>
        </authorList>
    </citation>
    <scope>NUCLEOTIDE SEQUENCE [LARGE SCALE GENOMIC DNA]</scope>
    <source>
        <strain evidence="5">ATCC 50983 / TXsc</strain>
    </source>
</reference>
<keyword evidence="4" id="KW-0547">Nucleotide-binding</keyword>
<keyword evidence="2" id="KW-0539">Nucleus</keyword>
<protein>
    <submittedName>
        <fullName evidence="4">Helicase, putative</fullName>
    </submittedName>
</protein>
<dbReference type="Pfam" id="PF00176">
    <property type="entry name" value="SNF2-rel_dom"/>
    <property type="match status" value="1"/>
</dbReference>
<evidence type="ECO:0000259" key="3">
    <source>
        <dbReference type="PROSITE" id="PS51192"/>
    </source>
</evidence>
<dbReference type="GO" id="GO:0005524">
    <property type="term" value="F:ATP binding"/>
    <property type="evidence" value="ECO:0007669"/>
    <property type="project" value="InterPro"/>
</dbReference>
<name>C5L0I9_PERM5</name>
<dbReference type="PANTHER" id="PTHR45623">
    <property type="entry name" value="CHROMODOMAIN-HELICASE-DNA-BINDING PROTEIN 3-RELATED-RELATED"/>
    <property type="match status" value="1"/>
</dbReference>
<keyword evidence="4" id="KW-0378">Hydrolase</keyword>
<dbReference type="EMBL" id="GG678042">
    <property type="protein sequence ID" value="EER09754.1"/>
    <property type="molecule type" value="Genomic_DNA"/>
</dbReference>
<dbReference type="AlphaFoldDB" id="C5L0I9"/>
<dbReference type="PROSITE" id="PS51192">
    <property type="entry name" value="HELICASE_ATP_BIND_1"/>
    <property type="match status" value="1"/>
</dbReference>
<accession>C5L0I9</accession>
<dbReference type="InterPro" id="IPR027417">
    <property type="entry name" value="P-loop_NTPase"/>
</dbReference>